<dbReference type="GO" id="GO:0016787">
    <property type="term" value="F:hydrolase activity"/>
    <property type="evidence" value="ECO:0007669"/>
    <property type="project" value="UniProtKB-KW"/>
</dbReference>
<reference evidence="4" key="1">
    <citation type="journal article" date="2019" name="Int. J. Syst. Evol. Microbiol.">
        <title>The Global Catalogue of Microorganisms (GCM) 10K type strain sequencing project: providing services to taxonomists for standard genome sequencing and annotation.</title>
        <authorList>
            <consortium name="The Broad Institute Genomics Platform"/>
            <consortium name="The Broad Institute Genome Sequencing Center for Infectious Disease"/>
            <person name="Wu L."/>
            <person name="Ma J."/>
        </authorList>
    </citation>
    <scope>NUCLEOTIDE SEQUENCE [LARGE SCALE GENOMIC DNA]</scope>
    <source>
        <strain evidence="4">CCUG 63830</strain>
    </source>
</reference>
<dbReference type="PANTHER" id="PTHR43283">
    <property type="entry name" value="BETA-LACTAMASE-RELATED"/>
    <property type="match status" value="1"/>
</dbReference>
<sequence length="364" mass="39889">MPYDADMHISPLSSESHSVVVEGKAEAMVDALKRGINEQVIPGAAIIWGSPNRFLLDRAVGYAEVVPTRVEAQNSTIYDIASLTKVVATWPLVAQALQSGALQLTQTVGDLIPESAQAPAAPITIQQLLTHTSGLMQATWLSQYPRNAATIRERLVNEKLEWIPGSRVSYSNRPFILLGFILEQVLGMPLERACKEYVWKPLDMPDTTFNPDGSVLARIASTEERDGTCLKGSVHDESAAWLGGVAGHAGAFSTTRDLSRFASAVLTRSAVVGGHEVSALTFTDHTKQLGVSRGLAWESYEDWNPSGNVWGHLGFTGTSLWLDFGRNEYLVLLSNRVHPKRGDPQAMRALRQEVFSKWQETPLQ</sequence>
<evidence type="ECO:0000259" key="2">
    <source>
        <dbReference type="Pfam" id="PF00144"/>
    </source>
</evidence>
<dbReference type="InterPro" id="IPR050789">
    <property type="entry name" value="Diverse_Enzym_Activities"/>
</dbReference>
<name>A0ABW1ZVA8_9DEIO</name>
<protein>
    <submittedName>
        <fullName evidence="3">Serine hydrolase domain-containing protein</fullName>
        <ecNumber evidence="3">3.-.-.-</ecNumber>
    </submittedName>
</protein>
<proteinExistence type="predicted"/>
<dbReference type="InterPro" id="IPR012338">
    <property type="entry name" value="Beta-lactam/transpept-like"/>
</dbReference>
<feature type="domain" description="Beta-lactamase-related" evidence="2">
    <location>
        <begin position="33"/>
        <end position="347"/>
    </location>
</feature>
<keyword evidence="1 3" id="KW-0378">Hydrolase</keyword>
<accession>A0ABW1ZVA8</accession>
<dbReference type="RefSeq" id="WP_380059353.1">
    <property type="nucleotide sequence ID" value="NZ_JBHSWB010000004.1"/>
</dbReference>
<dbReference type="Gene3D" id="3.40.710.10">
    <property type="entry name" value="DD-peptidase/beta-lactamase superfamily"/>
    <property type="match status" value="1"/>
</dbReference>
<dbReference type="InterPro" id="IPR001466">
    <property type="entry name" value="Beta-lactam-related"/>
</dbReference>
<dbReference type="EMBL" id="JBHSWB010000004">
    <property type="protein sequence ID" value="MFC6663760.1"/>
    <property type="molecule type" value="Genomic_DNA"/>
</dbReference>
<dbReference type="PANTHER" id="PTHR43283:SF11">
    <property type="entry name" value="BETA-LACTAMASE-RELATED DOMAIN-CONTAINING PROTEIN"/>
    <property type="match status" value="1"/>
</dbReference>
<comment type="caution">
    <text evidence="3">The sequence shown here is derived from an EMBL/GenBank/DDBJ whole genome shotgun (WGS) entry which is preliminary data.</text>
</comment>
<keyword evidence="4" id="KW-1185">Reference proteome</keyword>
<organism evidence="3 4">
    <name type="scientific">Deinococcus multiflagellatus</name>
    <dbReference type="NCBI Taxonomy" id="1656887"/>
    <lineage>
        <taxon>Bacteria</taxon>
        <taxon>Thermotogati</taxon>
        <taxon>Deinococcota</taxon>
        <taxon>Deinococci</taxon>
        <taxon>Deinococcales</taxon>
        <taxon>Deinococcaceae</taxon>
        <taxon>Deinococcus</taxon>
    </lineage>
</organism>
<evidence type="ECO:0000313" key="3">
    <source>
        <dbReference type="EMBL" id="MFC6663760.1"/>
    </source>
</evidence>
<dbReference type="EC" id="3.-.-.-" evidence="3"/>
<evidence type="ECO:0000256" key="1">
    <source>
        <dbReference type="ARBA" id="ARBA00022801"/>
    </source>
</evidence>
<dbReference type="SUPFAM" id="SSF56601">
    <property type="entry name" value="beta-lactamase/transpeptidase-like"/>
    <property type="match status" value="1"/>
</dbReference>
<gene>
    <name evidence="3" type="ORF">ACFP90_27570</name>
</gene>
<evidence type="ECO:0000313" key="4">
    <source>
        <dbReference type="Proteomes" id="UP001596317"/>
    </source>
</evidence>
<dbReference type="Proteomes" id="UP001596317">
    <property type="component" value="Unassembled WGS sequence"/>
</dbReference>
<dbReference type="Pfam" id="PF00144">
    <property type="entry name" value="Beta-lactamase"/>
    <property type="match status" value="1"/>
</dbReference>